<evidence type="ECO:0000313" key="1">
    <source>
        <dbReference type="EnsemblMetazoa" id="AATE013009-PA.1"/>
    </source>
</evidence>
<sequence>MAVFTRQDCEWFPIEPSKLSRSSAVSIMVDSCSRRIRLALGDMNIVAHHKATSTVAGGMVVLLLLLLLLARRDPSASIDSVAVAEKPVGSSSIPSSSSSTVVVVVSSTPPTTHAETLPVDDRGISFSTRCATLLDLSAQGKNKTNCG</sequence>
<reference evidence="1" key="1">
    <citation type="submission" date="2022-08" db="UniProtKB">
        <authorList>
            <consortium name="EnsemblMetazoa"/>
        </authorList>
    </citation>
    <scope>IDENTIFICATION</scope>
    <source>
        <strain evidence="1">EBRO</strain>
    </source>
</reference>
<accession>A0A182J7U1</accession>
<proteinExistence type="predicted"/>
<name>A0A182J7U1_ANOAO</name>
<organism evidence="1">
    <name type="scientific">Anopheles atroparvus</name>
    <name type="common">European mosquito</name>
    <dbReference type="NCBI Taxonomy" id="41427"/>
    <lineage>
        <taxon>Eukaryota</taxon>
        <taxon>Metazoa</taxon>
        <taxon>Ecdysozoa</taxon>
        <taxon>Arthropoda</taxon>
        <taxon>Hexapoda</taxon>
        <taxon>Insecta</taxon>
        <taxon>Pterygota</taxon>
        <taxon>Neoptera</taxon>
        <taxon>Endopterygota</taxon>
        <taxon>Diptera</taxon>
        <taxon>Nematocera</taxon>
        <taxon>Culicoidea</taxon>
        <taxon>Culicidae</taxon>
        <taxon>Anophelinae</taxon>
        <taxon>Anopheles</taxon>
    </lineage>
</organism>
<dbReference type="VEuPathDB" id="VectorBase:AATE013009"/>
<protein>
    <submittedName>
        <fullName evidence="1">Uncharacterized protein</fullName>
    </submittedName>
</protein>
<dbReference type="AlphaFoldDB" id="A0A182J7U1"/>
<dbReference type="EnsemblMetazoa" id="AATE013009-RA">
    <property type="protein sequence ID" value="AATE013009-PA.1"/>
    <property type="gene ID" value="AATE013009"/>
</dbReference>